<dbReference type="GO" id="GO:0098796">
    <property type="term" value="C:membrane protein complex"/>
    <property type="evidence" value="ECO:0007669"/>
    <property type="project" value="UniProtKB-ARBA"/>
</dbReference>
<dbReference type="RefSeq" id="WP_150235786.1">
    <property type="nucleotide sequence ID" value="NZ_BNBE01000001.1"/>
</dbReference>
<keyword evidence="3 5" id="KW-0067">ATP-binding</keyword>
<dbReference type="AlphaFoldDB" id="A0A919BCX6"/>
<dbReference type="InterPro" id="IPR017911">
    <property type="entry name" value="MacB-like_ATP-bd"/>
</dbReference>
<keyword evidence="2" id="KW-0547">Nucleotide-binding</keyword>
<evidence type="ECO:0000313" key="5">
    <source>
        <dbReference type="EMBL" id="GHF80471.1"/>
    </source>
</evidence>
<keyword evidence="6" id="KW-1185">Reference proteome</keyword>
<accession>A0A919BCX6</accession>
<dbReference type="InterPro" id="IPR015854">
    <property type="entry name" value="ABC_transpr_LolD-like"/>
</dbReference>
<protein>
    <submittedName>
        <fullName evidence="5">Lipoprotein-releasing system ATP-binding protein LolD</fullName>
    </submittedName>
</protein>
<organism evidence="5 6">
    <name type="scientific">Streptomyces filamentosus</name>
    <name type="common">Streptomyces roseosporus</name>
    <dbReference type="NCBI Taxonomy" id="67294"/>
    <lineage>
        <taxon>Bacteria</taxon>
        <taxon>Bacillati</taxon>
        <taxon>Actinomycetota</taxon>
        <taxon>Actinomycetes</taxon>
        <taxon>Kitasatosporales</taxon>
        <taxon>Streptomycetaceae</taxon>
        <taxon>Streptomyces</taxon>
    </lineage>
</organism>
<dbReference type="GO" id="GO:0005524">
    <property type="term" value="F:ATP binding"/>
    <property type="evidence" value="ECO:0007669"/>
    <property type="project" value="UniProtKB-KW"/>
</dbReference>
<name>A0A919BCX6_STRFL</name>
<dbReference type="PROSITE" id="PS50893">
    <property type="entry name" value="ABC_TRANSPORTER_2"/>
    <property type="match status" value="1"/>
</dbReference>
<evidence type="ECO:0000256" key="1">
    <source>
        <dbReference type="ARBA" id="ARBA00022448"/>
    </source>
</evidence>
<sequence>MHDATATGAALEITGLTRVFGRGEARITAADAITLSVPAGQSVAVTGRSGSGKSTLLHLLGAIERADAGTVLVDGDDITALRRKRLTEYRRSVGFVFQRFHLLPALTVLDNVLAPVLPRRTAYDKRERARELLRAVGLDGREHAHPGELSGGQQQRVALARALVDTPRLLLADEPTGALDSATGAEVMDLIVRLGREHGTTVLVATHEAAVADGCDRRLRMSDGRVVEDSASCG</sequence>
<feature type="domain" description="ABC transporter" evidence="4">
    <location>
        <begin position="11"/>
        <end position="233"/>
    </location>
</feature>
<comment type="caution">
    <text evidence="5">The sequence shown here is derived from an EMBL/GenBank/DDBJ whole genome shotgun (WGS) entry which is preliminary data.</text>
</comment>
<dbReference type="GO" id="GO:0005886">
    <property type="term" value="C:plasma membrane"/>
    <property type="evidence" value="ECO:0007669"/>
    <property type="project" value="TreeGrafter"/>
</dbReference>
<evidence type="ECO:0000259" key="4">
    <source>
        <dbReference type="PROSITE" id="PS50893"/>
    </source>
</evidence>
<dbReference type="InterPro" id="IPR027417">
    <property type="entry name" value="P-loop_NTPase"/>
</dbReference>
<gene>
    <name evidence="5" type="primary">lolD</name>
    <name evidence="5" type="ORF">GCM10017667_05090</name>
</gene>
<dbReference type="SUPFAM" id="SSF52540">
    <property type="entry name" value="P-loop containing nucleoside triphosphate hydrolases"/>
    <property type="match status" value="1"/>
</dbReference>
<reference evidence="5" key="2">
    <citation type="submission" date="2020-09" db="EMBL/GenBank/DDBJ databases">
        <authorList>
            <person name="Sun Q."/>
            <person name="Ohkuma M."/>
        </authorList>
    </citation>
    <scope>NUCLEOTIDE SEQUENCE</scope>
    <source>
        <strain evidence="5">JCM 4122</strain>
    </source>
</reference>
<keyword evidence="1" id="KW-0813">Transport</keyword>
<dbReference type="GO" id="GO:0016887">
    <property type="term" value="F:ATP hydrolysis activity"/>
    <property type="evidence" value="ECO:0007669"/>
    <property type="project" value="InterPro"/>
</dbReference>
<evidence type="ECO:0000256" key="2">
    <source>
        <dbReference type="ARBA" id="ARBA00022741"/>
    </source>
</evidence>
<dbReference type="PROSITE" id="PS00211">
    <property type="entry name" value="ABC_TRANSPORTER_1"/>
    <property type="match status" value="1"/>
</dbReference>
<dbReference type="PANTHER" id="PTHR24220">
    <property type="entry name" value="IMPORT ATP-BINDING PROTEIN"/>
    <property type="match status" value="1"/>
</dbReference>
<dbReference type="Gene3D" id="3.40.50.300">
    <property type="entry name" value="P-loop containing nucleotide triphosphate hydrolases"/>
    <property type="match status" value="1"/>
</dbReference>
<dbReference type="SMART" id="SM00382">
    <property type="entry name" value="AAA"/>
    <property type="match status" value="1"/>
</dbReference>
<dbReference type="GO" id="GO:0022857">
    <property type="term" value="F:transmembrane transporter activity"/>
    <property type="evidence" value="ECO:0007669"/>
    <property type="project" value="UniProtKB-ARBA"/>
</dbReference>
<dbReference type="InterPro" id="IPR003593">
    <property type="entry name" value="AAA+_ATPase"/>
</dbReference>
<evidence type="ECO:0000313" key="6">
    <source>
        <dbReference type="Proteomes" id="UP000632849"/>
    </source>
</evidence>
<keyword evidence="5" id="KW-0449">Lipoprotein</keyword>
<dbReference type="EMBL" id="BNBE01000001">
    <property type="protein sequence ID" value="GHF80471.1"/>
    <property type="molecule type" value="Genomic_DNA"/>
</dbReference>
<evidence type="ECO:0000256" key="3">
    <source>
        <dbReference type="ARBA" id="ARBA00022840"/>
    </source>
</evidence>
<dbReference type="InterPro" id="IPR003439">
    <property type="entry name" value="ABC_transporter-like_ATP-bd"/>
</dbReference>
<reference evidence="5" key="1">
    <citation type="journal article" date="2014" name="Int. J. Syst. Evol. Microbiol.">
        <title>Complete genome sequence of Corynebacterium casei LMG S-19264T (=DSM 44701T), isolated from a smear-ripened cheese.</title>
        <authorList>
            <consortium name="US DOE Joint Genome Institute (JGI-PGF)"/>
            <person name="Walter F."/>
            <person name="Albersmeier A."/>
            <person name="Kalinowski J."/>
            <person name="Ruckert C."/>
        </authorList>
    </citation>
    <scope>NUCLEOTIDE SEQUENCE</scope>
    <source>
        <strain evidence="5">JCM 4122</strain>
    </source>
</reference>
<dbReference type="InterPro" id="IPR017871">
    <property type="entry name" value="ABC_transporter-like_CS"/>
</dbReference>
<dbReference type="FunFam" id="3.40.50.300:FF:000032">
    <property type="entry name" value="Export ABC transporter ATP-binding protein"/>
    <property type="match status" value="1"/>
</dbReference>
<dbReference type="CDD" id="cd03255">
    <property type="entry name" value="ABC_MJ0796_LolCDE_FtsE"/>
    <property type="match status" value="1"/>
</dbReference>
<dbReference type="GeneID" id="95663505"/>
<dbReference type="Pfam" id="PF00005">
    <property type="entry name" value="ABC_tran"/>
    <property type="match status" value="1"/>
</dbReference>
<proteinExistence type="predicted"/>
<dbReference type="Proteomes" id="UP000632849">
    <property type="component" value="Unassembled WGS sequence"/>
</dbReference>